<dbReference type="STRING" id="323259.Mhun_1091"/>
<dbReference type="eggNOG" id="arCOG09441">
    <property type="taxonomic scope" value="Archaea"/>
</dbReference>
<reference evidence="2" key="1">
    <citation type="journal article" date="2016" name="Stand. Genomic Sci.">
        <title>Complete genome sequence of Methanospirillum hungatei type strain JF1.</title>
        <authorList>
            <person name="Gunsalus R.P."/>
            <person name="Cook L.E."/>
            <person name="Crable B."/>
            <person name="Rohlin L."/>
            <person name="McDonald E."/>
            <person name="Mouttaki H."/>
            <person name="Sieber J.R."/>
            <person name="Poweleit N."/>
            <person name="Zhou H."/>
            <person name="Lapidus A.L."/>
            <person name="Daligault H.E."/>
            <person name="Land M."/>
            <person name="Gilna P."/>
            <person name="Ivanova N."/>
            <person name="Kyrpides N."/>
            <person name="Culley D.E."/>
            <person name="McInerney M.J."/>
        </authorList>
    </citation>
    <scope>NUCLEOTIDE SEQUENCE [LARGE SCALE GENOMIC DNA]</scope>
    <source>
        <strain evidence="2">ATCC 27890 / DSM 864 / NBRC 100397 / JF-1</strain>
    </source>
</reference>
<name>Q2FQ80_METHJ</name>
<evidence type="ECO:0000313" key="2">
    <source>
        <dbReference type="Proteomes" id="UP000001941"/>
    </source>
</evidence>
<proteinExistence type="predicted"/>
<gene>
    <name evidence="1" type="ordered locus">Mhun_1091</name>
</gene>
<sequence>MTGIPQYQTMRTAPHAARSFLEAHGYCTMHLTNRHYPVDFIAWKGREDILFVRAFSVRGMKPKKKYTAHLDRLRSFVSSILCPGRVELWIGGGLDWKRYHVMAGGFRALSGGLI</sequence>
<dbReference type="EMBL" id="CP000254">
    <property type="protein sequence ID" value="ABD40840.1"/>
    <property type="molecule type" value="Genomic_DNA"/>
</dbReference>
<dbReference type="RefSeq" id="WP_011448118.1">
    <property type="nucleotide sequence ID" value="NC_007796.1"/>
</dbReference>
<dbReference type="Proteomes" id="UP000001941">
    <property type="component" value="Chromosome"/>
</dbReference>
<keyword evidence="2" id="KW-1185">Reference proteome</keyword>
<evidence type="ECO:0000313" key="1">
    <source>
        <dbReference type="EMBL" id="ABD40840.1"/>
    </source>
</evidence>
<dbReference type="EnsemblBacteria" id="ABD40840">
    <property type="protein sequence ID" value="ABD40840"/>
    <property type="gene ID" value="Mhun_1091"/>
</dbReference>
<dbReference type="HOGENOM" id="CLU_2115493_0_0_2"/>
<accession>Q2FQ80</accession>
<dbReference type="AlphaFoldDB" id="Q2FQ80"/>
<protein>
    <submittedName>
        <fullName evidence="1">Uncharacterized protein</fullName>
    </submittedName>
</protein>
<dbReference type="KEGG" id="mhu:Mhun_1091"/>
<dbReference type="GeneID" id="3922231"/>
<dbReference type="OrthoDB" id="382448at2157"/>
<dbReference type="InParanoid" id="Q2FQ80"/>
<organism evidence="1 2">
    <name type="scientific">Methanospirillum hungatei JF-1 (strain ATCC 27890 / DSM 864 / NBRC 100397 / JF-1)</name>
    <dbReference type="NCBI Taxonomy" id="323259"/>
    <lineage>
        <taxon>Archaea</taxon>
        <taxon>Methanobacteriati</taxon>
        <taxon>Methanobacteriota</taxon>
        <taxon>Stenosarchaea group</taxon>
        <taxon>Methanomicrobia</taxon>
        <taxon>Methanomicrobiales</taxon>
        <taxon>Methanospirillaceae</taxon>
        <taxon>Methanospirillum</taxon>
    </lineage>
</organism>